<dbReference type="InterPro" id="IPR046748">
    <property type="entry name" value="HipA_2"/>
</dbReference>
<keyword evidence="3" id="KW-1185">Reference proteome</keyword>
<dbReference type="Pfam" id="PF20613">
    <property type="entry name" value="HipA_2"/>
    <property type="match status" value="1"/>
</dbReference>
<name>A0ABU0D0H9_9BACI</name>
<dbReference type="Proteomes" id="UP001232343">
    <property type="component" value="Unassembled WGS sequence"/>
</dbReference>
<protein>
    <recommendedName>
        <fullName evidence="1">HipA-like kinase domain-containing protein</fullName>
    </recommendedName>
</protein>
<dbReference type="SUPFAM" id="SSF56112">
    <property type="entry name" value="Protein kinase-like (PK-like)"/>
    <property type="match status" value="1"/>
</dbReference>
<sequence length="254" mass="29941">MIKPLEYKKTLDGKSNAHLITFDDGKDYVVKYFQPGFDKALPNEWVSYCLGRYLGLPIPFSKIVEVPPEFSANIPELQQMSDTQFHFASMYIPECINGHEVNNVTEIINFETLASIILFDYWLNNHDRTRKNILLLEKEPQSYQLWAIDHAEVFGSYNWLLSDMEIQQEQIMKSATHQFMAMFIKDENTFYEQLELIQTMPTFLIEETVSLIPEEWNVSREERKAIVSTLNVRRKKILPNLLEKVIREVYRPLH</sequence>
<comment type="caution">
    <text evidence="2">The sequence shown here is derived from an EMBL/GenBank/DDBJ whole genome shotgun (WGS) entry which is preliminary data.</text>
</comment>
<feature type="domain" description="HipA-like kinase" evidence="1">
    <location>
        <begin position="8"/>
        <end position="227"/>
    </location>
</feature>
<dbReference type="EMBL" id="JAUSUO010000001">
    <property type="protein sequence ID" value="MDQ0341912.1"/>
    <property type="molecule type" value="Genomic_DNA"/>
</dbReference>
<organism evidence="2 3">
    <name type="scientific">Lederbergia wuyishanensis</name>
    <dbReference type="NCBI Taxonomy" id="1347903"/>
    <lineage>
        <taxon>Bacteria</taxon>
        <taxon>Bacillati</taxon>
        <taxon>Bacillota</taxon>
        <taxon>Bacilli</taxon>
        <taxon>Bacillales</taxon>
        <taxon>Bacillaceae</taxon>
        <taxon>Lederbergia</taxon>
    </lineage>
</organism>
<gene>
    <name evidence="2" type="ORF">J2S14_000705</name>
</gene>
<dbReference type="InterPro" id="IPR011009">
    <property type="entry name" value="Kinase-like_dom_sf"/>
</dbReference>
<evidence type="ECO:0000259" key="1">
    <source>
        <dbReference type="Pfam" id="PF20613"/>
    </source>
</evidence>
<accession>A0ABU0D0H9</accession>
<proteinExistence type="predicted"/>
<evidence type="ECO:0000313" key="2">
    <source>
        <dbReference type="EMBL" id="MDQ0341912.1"/>
    </source>
</evidence>
<reference evidence="2 3" key="1">
    <citation type="submission" date="2023-07" db="EMBL/GenBank/DDBJ databases">
        <title>Genomic Encyclopedia of Type Strains, Phase IV (KMG-IV): sequencing the most valuable type-strain genomes for metagenomic binning, comparative biology and taxonomic classification.</title>
        <authorList>
            <person name="Goeker M."/>
        </authorList>
    </citation>
    <scope>NUCLEOTIDE SEQUENCE [LARGE SCALE GENOMIC DNA]</scope>
    <source>
        <strain evidence="2 3">DSM 27848</strain>
    </source>
</reference>
<dbReference type="RefSeq" id="WP_244680121.1">
    <property type="nucleotide sequence ID" value="NZ_JALIRM010000001.1"/>
</dbReference>
<evidence type="ECO:0000313" key="3">
    <source>
        <dbReference type="Proteomes" id="UP001232343"/>
    </source>
</evidence>